<feature type="transmembrane region" description="Helical" evidence="6">
    <location>
        <begin position="449"/>
        <end position="472"/>
    </location>
</feature>
<feature type="transmembrane region" description="Helical" evidence="6">
    <location>
        <begin position="169"/>
        <end position="192"/>
    </location>
</feature>
<feature type="transmembrane region" description="Helical" evidence="6">
    <location>
        <begin position="103"/>
        <end position="124"/>
    </location>
</feature>
<comment type="subcellular location">
    <subcellularLocation>
        <location evidence="1">Membrane</location>
        <topology evidence="1">Multi-pass membrane protein</topology>
    </subcellularLocation>
</comment>
<evidence type="ECO:0008006" key="9">
    <source>
        <dbReference type="Google" id="ProtNLM"/>
    </source>
</evidence>
<dbReference type="RefSeq" id="XP_030984680.1">
    <property type="nucleotide sequence ID" value="XM_031123724.1"/>
</dbReference>
<keyword evidence="3 6" id="KW-1133">Transmembrane helix</keyword>
<dbReference type="GeneID" id="41958633"/>
<feature type="transmembrane region" description="Helical" evidence="6">
    <location>
        <begin position="530"/>
        <end position="549"/>
    </location>
</feature>
<evidence type="ECO:0000256" key="1">
    <source>
        <dbReference type="ARBA" id="ARBA00004141"/>
    </source>
</evidence>
<dbReference type="PROSITE" id="PS51257">
    <property type="entry name" value="PROKAR_LIPOPROTEIN"/>
    <property type="match status" value="1"/>
</dbReference>
<accession>A0A6P8BC02</accession>
<dbReference type="SUPFAM" id="SSF103473">
    <property type="entry name" value="MFS general substrate transporter"/>
    <property type="match status" value="1"/>
</dbReference>
<proteinExistence type="predicted"/>
<dbReference type="GO" id="GO:0000329">
    <property type="term" value="C:fungal-type vacuole membrane"/>
    <property type="evidence" value="ECO:0007669"/>
    <property type="project" value="TreeGrafter"/>
</dbReference>
<dbReference type="PANTHER" id="PTHR21576">
    <property type="entry name" value="UNCHARACTERIZED NODULIN-LIKE PROTEIN"/>
    <property type="match status" value="1"/>
</dbReference>
<feature type="transmembrane region" description="Helical" evidence="6">
    <location>
        <begin position="77"/>
        <end position="97"/>
    </location>
</feature>
<gene>
    <name evidence="8" type="ORF">PgNI_03670</name>
</gene>
<feature type="transmembrane region" description="Helical" evidence="6">
    <location>
        <begin position="145"/>
        <end position="163"/>
    </location>
</feature>
<feature type="transmembrane region" description="Helical" evidence="6">
    <location>
        <begin position="484"/>
        <end position="502"/>
    </location>
</feature>
<dbReference type="PANTHER" id="PTHR21576:SF158">
    <property type="entry name" value="RIBOSOMAL RNA-PROCESSING PROTEIN 12-LIKE CONSERVED DOMAIN-CONTAINING PROTEIN"/>
    <property type="match status" value="1"/>
</dbReference>
<dbReference type="AlphaFoldDB" id="A0A6P8BC02"/>
<dbReference type="Proteomes" id="UP000515153">
    <property type="component" value="Unplaced"/>
</dbReference>
<organism evidence="7 8">
    <name type="scientific">Pyricularia grisea</name>
    <name type="common">Crabgrass-specific blast fungus</name>
    <name type="synonym">Magnaporthe grisea</name>
    <dbReference type="NCBI Taxonomy" id="148305"/>
    <lineage>
        <taxon>Eukaryota</taxon>
        <taxon>Fungi</taxon>
        <taxon>Dikarya</taxon>
        <taxon>Ascomycota</taxon>
        <taxon>Pezizomycotina</taxon>
        <taxon>Sordariomycetes</taxon>
        <taxon>Sordariomycetidae</taxon>
        <taxon>Magnaporthales</taxon>
        <taxon>Pyriculariaceae</taxon>
        <taxon>Pyricularia</taxon>
    </lineage>
</organism>
<dbReference type="Pfam" id="PF07690">
    <property type="entry name" value="MFS_1"/>
    <property type="match status" value="1"/>
</dbReference>
<dbReference type="GO" id="GO:0022857">
    <property type="term" value="F:transmembrane transporter activity"/>
    <property type="evidence" value="ECO:0007669"/>
    <property type="project" value="InterPro"/>
</dbReference>
<reference evidence="8" key="2">
    <citation type="submission" date="2019-10" db="EMBL/GenBank/DDBJ databases">
        <authorList>
            <consortium name="NCBI Genome Project"/>
        </authorList>
    </citation>
    <scope>NUCLEOTIDE SEQUENCE</scope>
    <source>
        <strain evidence="8">NI907</strain>
    </source>
</reference>
<keyword evidence="7" id="KW-1185">Reference proteome</keyword>
<dbReference type="InterPro" id="IPR036259">
    <property type="entry name" value="MFS_trans_sf"/>
</dbReference>
<reference evidence="8" key="3">
    <citation type="submission" date="2025-08" db="UniProtKB">
        <authorList>
            <consortium name="RefSeq"/>
        </authorList>
    </citation>
    <scope>IDENTIFICATION</scope>
    <source>
        <strain evidence="8">NI907</strain>
    </source>
</reference>
<keyword evidence="4 6" id="KW-0472">Membrane</keyword>
<keyword evidence="2 6" id="KW-0812">Transmembrane</keyword>
<feature type="transmembrane region" description="Helical" evidence="6">
    <location>
        <begin position="423"/>
        <end position="443"/>
    </location>
</feature>
<dbReference type="InterPro" id="IPR011701">
    <property type="entry name" value="MFS"/>
</dbReference>
<evidence type="ECO:0000313" key="7">
    <source>
        <dbReference type="Proteomes" id="UP000515153"/>
    </source>
</evidence>
<feature type="transmembrane region" description="Helical" evidence="6">
    <location>
        <begin position="12"/>
        <end position="30"/>
    </location>
</feature>
<reference evidence="8" key="1">
    <citation type="journal article" date="2019" name="Mol. Biol. Evol.">
        <title>Blast fungal genomes show frequent chromosomal changes, gene gains and losses, and effector gene turnover.</title>
        <authorList>
            <person name="Gomez Luciano L.B."/>
            <person name="Jason Tsai I."/>
            <person name="Chuma I."/>
            <person name="Tosa Y."/>
            <person name="Chen Y.H."/>
            <person name="Li J.Y."/>
            <person name="Li M.Y."/>
            <person name="Jade Lu M.Y."/>
            <person name="Nakayashiki H."/>
            <person name="Li W.H."/>
        </authorList>
    </citation>
    <scope>NUCLEOTIDE SEQUENCE</scope>
    <source>
        <strain evidence="8">NI907</strain>
    </source>
</reference>
<evidence type="ECO:0000256" key="6">
    <source>
        <dbReference type="SAM" id="Phobius"/>
    </source>
</evidence>
<evidence type="ECO:0000256" key="4">
    <source>
        <dbReference type="ARBA" id="ARBA00023136"/>
    </source>
</evidence>
<feature type="compositionally biased region" description="Basic and acidic residues" evidence="5">
    <location>
        <begin position="229"/>
        <end position="243"/>
    </location>
</feature>
<feature type="compositionally biased region" description="Basic and acidic residues" evidence="5">
    <location>
        <begin position="283"/>
        <end position="295"/>
    </location>
</feature>
<dbReference type="Gene3D" id="1.20.1250.20">
    <property type="entry name" value="MFS general substrate transporter like domains"/>
    <property type="match status" value="2"/>
</dbReference>
<feature type="region of interest" description="Disordered" evidence="5">
    <location>
        <begin position="229"/>
        <end position="262"/>
    </location>
</feature>
<sequence>MRETNLHRARIISSIAATAISLACGTNYVYSAWAPQFADKLRLSTTQSELIGVAGNLGMYTMGVPIGWVIDRNGSRPAVLLGSTLLGIGYFGLKVAFDQGDGYVPLLFILSYLTGFGGCMAFAASVKTSALNWPHHRGTATSFPLAAFGLSAFFFSMFGEIAFPGDTSAFLLVLAVGTIGLTFVGFFFLKVWPHPHAEHHRHNHAGDSDGEFGTPYQSVPGVLLTDSTELRRTTPASSRDRFVAKTSSAHTDEEIGSNSSEQNHVVVADGEGNVNNNLVTHPKNLDTDGPQRVDEEAADETSSLMSRPSTASSLPGEVLVQAIDLDRSHRVDIRGWTLLKNTEFWQLFSIMGILAGIGLMTINNIGHNTNALWKHYDESVSEEFLIGKQQMHVSILSVGSFSGRLLSGVGSDYLVKNLKASRVWCLVISALVFCAAQICALTITNPHFLLFISSLSGLGYGYAFGVFPSIVAESFGIHGLSQNWGFMTFSPVLSGWIFNFFYGQAFDAHSVVGPGGERTCLEGIECYRPAYFFTLGACGLGLLVSLFVIRHQRLQKLREAARGLGGE</sequence>
<evidence type="ECO:0000256" key="5">
    <source>
        <dbReference type="SAM" id="MobiDB-lite"/>
    </source>
</evidence>
<protein>
    <recommendedName>
        <fullName evidence="9">Nodulin-like domain-containing protein</fullName>
    </recommendedName>
</protein>
<name>A0A6P8BC02_PYRGI</name>
<feature type="compositionally biased region" description="Polar residues" evidence="5">
    <location>
        <begin position="300"/>
        <end position="312"/>
    </location>
</feature>
<evidence type="ECO:0000256" key="3">
    <source>
        <dbReference type="ARBA" id="ARBA00022989"/>
    </source>
</evidence>
<evidence type="ECO:0000256" key="2">
    <source>
        <dbReference type="ARBA" id="ARBA00022692"/>
    </source>
</evidence>
<evidence type="ECO:0000313" key="8">
    <source>
        <dbReference type="RefSeq" id="XP_030984680.1"/>
    </source>
</evidence>
<feature type="transmembrane region" description="Helical" evidence="6">
    <location>
        <begin position="344"/>
        <end position="362"/>
    </location>
</feature>
<feature type="region of interest" description="Disordered" evidence="5">
    <location>
        <begin position="278"/>
        <end position="312"/>
    </location>
</feature>
<dbReference type="KEGG" id="pgri:PgNI_03670"/>